<dbReference type="InParanoid" id="G5BD88"/>
<sequence length="168" mass="17845">MAAATTLRSPPAATGLGSGGGAEPLPRRITRAILRESGSAFTYSVLRSGSDSVSSAVSAEALPRLGCLRFQALSNGWLAETRLYPSVCFQTLLRQPLSSPLLPSSDRKRRPTTGSDDAESRRCSPVPSLLANLSRFSKRLGEPRRGTAADKAGRASAWKRKAAMTPTM</sequence>
<feature type="region of interest" description="Disordered" evidence="1">
    <location>
        <begin position="1"/>
        <end position="26"/>
    </location>
</feature>
<accession>G5BD88</accession>
<reference evidence="2 3" key="1">
    <citation type="journal article" date="2011" name="Nature">
        <title>Genome sequencing reveals insights into physiology and longevity of the naked mole rat.</title>
        <authorList>
            <person name="Kim E.B."/>
            <person name="Fang X."/>
            <person name="Fushan A.A."/>
            <person name="Huang Z."/>
            <person name="Lobanov A.V."/>
            <person name="Han L."/>
            <person name="Marino S.M."/>
            <person name="Sun X."/>
            <person name="Turanov A.A."/>
            <person name="Yang P."/>
            <person name="Yim S.H."/>
            <person name="Zhao X."/>
            <person name="Kasaikina M.V."/>
            <person name="Stoletzki N."/>
            <person name="Peng C."/>
            <person name="Polak P."/>
            <person name="Xiong Z."/>
            <person name="Kiezun A."/>
            <person name="Zhu Y."/>
            <person name="Chen Y."/>
            <person name="Kryukov G.V."/>
            <person name="Zhang Q."/>
            <person name="Peshkin L."/>
            <person name="Yang L."/>
            <person name="Bronson R.T."/>
            <person name="Buffenstein R."/>
            <person name="Wang B."/>
            <person name="Han C."/>
            <person name="Li Q."/>
            <person name="Chen L."/>
            <person name="Zhao W."/>
            <person name="Sunyaev S.R."/>
            <person name="Park T.J."/>
            <person name="Zhang G."/>
            <person name="Wang J."/>
            <person name="Gladyshev V.N."/>
        </authorList>
    </citation>
    <scope>NUCLEOTIDE SEQUENCE [LARGE SCALE GENOMIC DNA]</scope>
</reference>
<name>G5BD88_HETGA</name>
<feature type="region of interest" description="Disordered" evidence="1">
    <location>
        <begin position="99"/>
        <end position="124"/>
    </location>
</feature>
<evidence type="ECO:0000256" key="1">
    <source>
        <dbReference type="SAM" id="MobiDB-lite"/>
    </source>
</evidence>
<organism evidence="2 3">
    <name type="scientific">Heterocephalus glaber</name>
    <name type="common">Naked mole rat</name>
    <dbReference type="NCBI Taxonomy" id="10181"/>
    <lineage>
        <taxon>Eukaryota</taxon>
        <taxon>Metazoa</taxon>
        <taxon>Chordata</taxon>
        <taxon>Craniata</taxon>
        <taxon>Vertebrata</taxon>
        <taxon>Euteleostomi</taxon>
        <taxon>Mammalia</taxon>
        <taxon>Eutheria</taxon>
        <taxon>Euarchontoglires</taxon>
        <taxon>Glires</taxon>
        <taxon>Rodentia</taxon>
        <taxon>Hystricomorpha</taxon>
        <taxon>Bathyergidae</taxon>
        <taxon>Heterocephalus</taxon>
    </lineage>
</organism>
<evidence type="ECO:0000313" key="3">
    <source>
        <dbReference type="Proteomes" id="UP000006813"/>
    </source>
</evidence>
<dbReference type="EMBL" id="JH169647">
    <property type="protein sequence ID" value="EHB07249.1"/>
    <property type="molecule type" value="Genomic_DNA"/>
</dbReference>
<proteinExistence type="predicted"/>
<dbReference type="AlphaFoldDB" id="G5BD88"/>
<dbReference type="Proteomes" id="UP000006813">
    <property type="component" value="Unassembled WGS sequence"/>
</dbReference>
<gene>
    <name evidence="2" type="ORF">GW7_09905</name>
</gene>
<feature type="region of interest" description="Disordered" evidence="1">
    <location>
        <begin position="140"/>
        <end position="168"/>
    </location>
</feature>
<evidence type="ECO:0000313" key="2">
    <source>
        <dbReference type="EMBL" id="EHB07249.1"/>
    </source>
</evidence>
<feature type="compositionally biased region" description="Basic and acidic residues" evidence="1">
    <location>
        <begin position="140"/>
        <end position="153"/>
    </location>
</feature>
<protein>
    <submittedName>
        <fullName evidence="2">Uncharacterized protein</fullName>
    </submittedName>
</protein>